<evidence type="ECO:0000256" key="1">
    <source>
        <dbReference type="ARBA" id="ARBA00022491"/>
    </source>
</evidence>
<feature type="coiled-coil region" evidence="5">
    <location>
        <begin position="96"/>
        <end position="123"/>
    </location>
</feature>
<dbReference type="Pfam" id="PF00376">
    <property type="entry name" value="MerR"/>
    <property type="match status" value="1"/>
</dbReference>
<evidence type="ECO:0000313" key="7">
    <source>
        <dbReference type="EMBL" id="CUO21530.1"/>
    </source>
</evidence>
<dbReference type="Proteomes" id="UP000095679">
    <property type="component" value="Unassembled WGS sequence"/>
</dbReference>
<dbReference type="InterPro" id="IPR009061">
    <property type="entry name" value="DNA-bd_dom_put_sf"/>
</dbReference>
<evidence type="ECO:0000256" key="5">
    <source>
        <dbReference type="SAM" id="Coils"/>
    </source>
</evidence>
<sequence>MNEKTVGMLSKFTGVSVHTIKYYEKLGLISSSRREQSNYRSYDVKSCTDIYECMKYRNMGFSLKDIQLLLKEGDNALLSSLLEKRSQELATEVTELLNTRELIENYRKELADLDRRLGKWYIEDCPDFYFRRQTKGLNYMDEASCESDGINLAEYAPKSSSLLELSPEYFKGDLSAFSWGHGISVDTDNDFMKDKKGFEKISGGRMFTAYLCLGGHYASEGDLINEFLRYYNEYKSGIPKAPVYGFRLRITLDETGERKDYFRFCVLASEEMNQIVV</sequence>
<dbReference type="PROSITE" id="PS50937">
    <property type="entry name" value="HTH_MERR_2"/>
    <property type="match status" value="1"/>
</dbReference>
<dbReference type="RefSeq" id="WP_156329722.1">
    <property type="nucleotide sequence ID" value="NZ_BLYK01000047.1"/>
</dbReference>
<keyword evidence="2" id="KW-0805">Transcription regulation</keyword>
<proteinExistence type="predicted"/>
<evidence type="ECO:0000256" key="3">
    <source>
        <dbReference type="ARBA" id="ARBA00023125"/>
    </source>
</evidence>
<dbReference type="EMBL" id="CYZL01000010">
    <property type="protein sequence ID" value="CUO21530.1"/>
    <property type="molecule type" value="Genomic_DNA"/>
</dbReference>
<dbReference type="PANTHER" id="PTHR30204">
    <property type="entry name" value="REDOX-CYCLING DRUG-SENSING TRANSCRIPTIONAL ACTIVATOR SOXR"/>
    <property type="match status" value="1"/>
</dbReference>
<organism evidence="7 8">
    <name type="scientific">Anaerobutyricum hallii</name>
    <dbReference type="NCBI Taxonomy" id="39488"/>
    <lineage>
        <taxon>Bacteria</taxon>
        <taxon>Bacillati</taxon>
        <taxon>Bacillota</taxon>
        <taxon>Clostridia</taxon>
        <taxon>Lachnospirales</taxon>
        <taxon>Lachnospiraceae</taxon>
        <taxon>Anaerobutyricum</taxon>
    </lineage>
</organism>
<dbReference type="GO" id="GO:0003677">
    <property type="term" value="F:DNA binding"/>
    <property type="evidence" value="ECO:0007669"/>
    <property type="project" value="UniProtKB-KW"/>
</dbReference>
<evidence type="ECO:0000256" key="4">
    <source>
        <dbReference type="ARBA" id="ARBA00023163"/>
    </source>
</evidence>
<accession>A0A174DBY3</accession>
<gene>
    <name evidence="7" type="primary">hmrR</name>
    <name evidence="7" type="ORF">ERS852450_01383</name>
</gene>
<feature type="domain" description="HTH merR-type" evidence="6">
    <location>
        <begin position="5"/>
        <end position="72"/>
    </location>
</feature>
<keyword evidence="1" id="KW-0678">Repressor</keyword>
<dbReference type="AlphaFoldDB" id="A0A174DBY3"/>
<dbReference type="InterPro" id="IPR000551">
    <property type="entry name" value="MerR-type_HTH_dom"/>
</dbReference>
<keyword evidence="4" id="KW-0804">Transcription</keyword>
<protein>
    <submittedName>
        <fullName evidence="7">Copper export regulator</fullName>
    </submittedName>
</protein>
<keyword evidence="3" id="KW-0238">DNA-binding</keyword>
<dbReference type="GO" id="GO:0003700">
    <property type="term" value="F:DNA-binding transcription factor activity"/>
    <property type="evidence" value="ECO:0007669"/>
    <property type="project" value="InterPro"/>
</dbReference>
<dbReference type="SUPFAM" id="SSF46955">
    <property type="entry name" value="Putative DNA-binding domain"/>
    <property type="match status" value="1"/>
</dbReference>
<dbReference type="PANTHER" id="PTHR30204:SF69">
    <property type="entry name" value="MERR-FAMILY TRANSCRIPTIONAL REGULATOR"/>
    <property type="match status" value="1"/>
</dbReference>
<evidence type="ECO:0000259" key="6">
    <source>
        <dbReference type="PROSITE" id="PS50937"/>
    </source>
</evidence>
<name>A0A174DBY3_9FIRM</name>
<keyword evidence="5" id="KW-0175">Coiled coil</keyword>
<evidence type="ECO:0000313" key="8">
    <source>
        <dbReference type="Proteomes" id="UP000095679"/>
    </source>
</evidence>
<evidence type="ECO:0000256" key="2">
    <source>
        <dbReference type="ARBA" id="ARBA00023015"/>
    </source>
</evidence>
<dbReference type="Gene3D" id="1.10.1660.10">
    <property type="match status" value="1"/>
</dbReference>
<dbReference type="PRINTS" id="PR00040">
    <property type="entry name" value="HTHMERR"/>
</dbReference>
<reference evidence="7 8" key="1">
    <citation type="submission" date="2015-09" db="EMBL/GenBank/DDBJ databases">
        <authorList>
            <consortium name="Pathogen Informatics"/>
        </authorList>
    </citation>
    <scope>NUCLEOTIDE SEQUENCE [LARGE SCALE GENOMIC DNA]</scope>
    <source>
        <strain evidence="7 8">2789STDY5834835</strain>
    </source>
</reference>
<dbReference type="InterPro" id="IPR047057">
    <property type="entry name" value="MerR_fam"/>
</dbReference>
<dbReference type="SMART" id="SM00422">
    <property type="entry name" value="HTH_MERR"/>
    <property type="match status" value="1"/>
</dbReference>